<comment type="caution">
    <text evidence="6">Lacks conserved residue(s) required for the propagation of feature annotation.</text>
</comment>
<dbReference type="Pfam" id="PF00072">
    <property type="entry name" value="Response_reg"/>
    <property type="match status" value="1"/>
</dbReference>
<keyword evidence="3" id="KW-0238">DNA-binding</keyword>
<dbReference type="AlphaFoldDB" id="A0A0H5SF41"/>
<dbReference type="InterPro" id="IPR009057">
    <property type="entry name" value="Homeodomain-like_sf"/>
</dbReference>
<reference evidence="9 10" key="1">
    <citation type="submission" date="2015-06" db="EMBL/GenBank/DDBJ databases">
        <authorList>
            <person name="Wibberg Daniel"/>
        </authorList>
    </citation>
    <scope>NUCLEOTIDE SEQUENCE [LARGE SCALE GENOMIC DNA]</scope>
    <source>
        <strain evidence="9 10">T3/55T</strain>
    </source>
</reference>
<evidence type="ECO:0000256" key="1">
    <source>
        <dbReference type="ARBA" id="ARBA00018672"/>
    </source>
</evidence>
<keyword evidence="2" id="KW-0805">Transcription regulation</keyword>
<evidence type="ECO:0000256" key="3">
    <source>
        <dbReference type="ARBA" id="ARBA00023125"/>
    </source>
</evidence>
<dbReference type="SMART" id="SM00448">
    <property type="entry name" value="REC"/>
    <property type="match status" value="1"/>
</dbReference>
<dbReference type="SUPFAM" id="SSF52172">
    <property type="entry name" value="CheY-like"/>
    <property type="match status" value="1"/>
</dbReference>
<dbReference type="GO" id="GO:0000160">
    <property type="term" value="P:phosphorelay signal transduction system"/>
    <property type="evidence" value="ECO:0007669"/>
    <property type="project" value="InterPro"/>
</dbReference>
<dbReference type="EMBL" id="CVTD020000010">
    <property type="protein sequence ID" value="CRZ34092.1"/>
    <property type="molecule type" value="Genomic_DNA"/>
</dbReference>
<keyword evidence="10" id="KW-1185">Reference proteome</keyword>
<comment type="function">
    <text evidence="5">May play the central regulatory role in sporulation. It may be an element of the effector pathway responsible for the activation of sporulation genes in response to nutritional stress. Spo0A may act in concert with spo0H (a sigma factor) to control the expression of some genes that are critical to the sporulation process.</text>
</comment>
<dbReference type="Pfam" id="PF12833">
    <property type="entry name" value="HTH_18"/>
    <property type="match status" value="1"/>
</dbReference>
<dbReference type="InterPro" id="IPR020449">
    <property type="entry name" value="Tscrpt_reg_AraC-type_HTH"/>
</dbReference>
<protein>
    <recommendedName>
        <fullName evidence="1">Stage 0 sporulation protein A homolog</fullName>
    </recommendedName>
</protein>
<evidence type="ECO:0000259" key="7">
    <source>
        <dbReference type="PROSITE" id="PS01124"/>
    </source>
</evidence>
<dbReference type="InterPro" id="IPR018062">
    <property type="entry name" value="HTH_AraC-typ_CS"/>
</dbReference>
<dbReference type="InterPro" id="IPR018060">
    <property type="entry name" value="HTH_AraC"/>
</dbReference>
<sequence length="366" mass="42788">MYKVLIVEPQEFALKALLNLPVWGKGPDGFVCTDTATNGEEALTLLKTKKYDLVLTEINLSIYDGLQLLKLIHRENEEPLFVFVSDIVSFSYARESFIYGAFDYLPKPVSKENMQALFERAAERLKRQKRLQASASTLSTEFNSLLTKGQIAKLLSKFSRKDETVLEMFRKVMISLCKSSVLAQSHDILLSRLFAVIVEAIFSKHEWLSLYISQNFHKRLDYLVLHDTNNYVDYYQRKFTGLFQLYCQLNPDFKDETLKKIHLYILQHPEEDLKLTSIAKKFYINHSYLSNLFSKKSSIRYSKLITLVKLKRAEYLLTYTDLPIIDIAYKLGYKDVNYFNQIFKKVIGKSPSDYDREENSFYDYII</sequence>
<evidence type="ECO:0000313" key="10">
    <source>
        <dbReference type="Proteomes" id="UP000236497"/>
    </source>
</evidence>
<keyword evidence="4" id="KW-0804">Transcription</keyword>
<dbReference type="PROSITE" id="PS00041">
    <property type="entry name" value="HTH_ARAC_FAMILY_1"/>
    <property type="match status" value="1"/>
</dbReference>
<proteinExistence type="predicted"/>
<dbReference type="PROSITE" id="PS50110">
    <property type="entry name" value="RESPONSE_REGULATORY"/>
    <property type="match status" value="1"/>
</dbReference>
<accession>A0A0H5SF41</accession>
<dbReference type="PANTHER" id="PTHR43280:SF10">
    <property type="entry name" value="REGULATORY PROTEIN POCR"/>
    <property type="match status" value="1"/>
</dbReference>
<dbReference type="RefSeq" id="WP_158245885.1">
    <property type="nucleotide sequence ID" value="NZ_CVTD020000010.1"/>
</dbReference>
<dbReference type="PROSITE" id="PS01124">
    <property type="entry name" value="HTH_ARAC_FAMILY_2"/>
    <property type="match status" value="1"/>
</dbReference>
<gene>
    <name evidence="9" type="ORF">HHT355_0889</name>
</gene>
<name>A0A0H5SF41_HERHM</name>
<dbReference type="SUPFAM" id="SSF46689">
    <property type="entry name" value="Homeodomain-like"/>
    <property type="match status" value="1"/>
</dbReference>
<dbReference type="Gene3D" id="1.10.10.60">
    <property type="entry name" value="Homeodomain-like"/>
    <property type="match status" value="2"/>
</dbReference>
<evidence type="ECO:0000256" key="5">
    <source>
        <dbReference type="ARBA" id="ARBA00024867"/>
    </source>
</evidence>
<dbReference type="GO" id="GO:0043565">
    <property type="term" value="F:sequence-specific DNA binding"/>
    <property type="evidence" value="ECO:0007669"/>
    <property type="project" value="InterPro"/>
</dbReference>
<organism evidence="9 10">
    <name type="scientific">Herbinix hemicellulosilytica</name>
    <dbReference type="NCBI Taxonomy" id="1564487"/>
    <lineage>
        <taxon>Bacteria</taxon>
        <taxon>Bacillati</taxon>
        <taxon>Bacillota</taxon>
        <taxon>Clostridia</taxon>
        <taxon>Lachnospirales</taxon>
        <taxon>Lachnospiraceae</taxon>
        <taxon>Herbinix</taxon>
    </lineage>
</organism>
<evidence type="ECO:0000313" key="9">
    <source>
        <dbReference type="EMBL" id="CRZ34092.1"/>
    </source>
</evidence>
<evidence type="ECO:0000256" key="4">
    <source>
        <dbReference type="ARBA" id="ARBA00023163"/>
    </source>
</evidence>
<evidence type="ECO:0000259" key="8">
    <source>
        <dbReference type="PROSITE" id="PS50110"/>
    </source>
</evidence>
<dbReference type="PRINTS" id="PR00032">
    <property type="entry name" value="HTHARAC"/>
</dbReference>
<evidence type="ECO:0000256" key="6">
    <source>
        <dbReference type="PROSITE-ProRule" id="PRU00169"/>
    </source>
</evidence>
<dbReference type="PANTHER" id="PTHR43280">
    <property type="entry name" value="ARAC-FAMILY TRANSCRIPTIONAL REGULATOR"/>
    <property type="match status" value="1"/>
</dbReference>
<feature type="domain" description="Response regulatory" evidence="8">
    <location>
        <begin position="3"/>
        <end position="122"/>
    </location>
</feature>
<feature type="domain" description="HTH araC/xylS-type" evidence="7">
    <location>
        <begin position="259"/>
        <end position="357"/>
    </location>
</feature>
<dbReference type="InterPro" id="IPR001789">
    <property type="entry name" value="Sig_transdc_resp-reg_receiver"/>
</dbReference>
<dbReference type="GO" id="GO:0003700">
    <property type="term" value="F:DNA-binding transcription factor activity"/>
    <property type="evidence" value="ECO:0007669"/>
    <property type="project" value="InterPro"/>
</dbReference>
<evidence type="ECO:0000256" key="2">
    <source>
        <dbReference type="ARBA" id="ARBA00023015"/>
    </source>
</evidence>
<dbReference type="SMART" id="SM00342">
    <property type="entry name" value="HTH_ARAC"/>
    <property type="match status" value="1"/>
</dbReference>
<dbReference type="InterPro" id="IPR011006">
    <property type="entry name" value="CheY-like_superfamily"/>
</dbReference>
<dbReference type="Gene3D" id="3.40.50.2300">
    <property type="match status" value="1"/>
</dbReference>
<dbReference type="Proteomes" id="UP000236497">
    <property type="component" value="Unassembled WGS sequence"/>
</dbReference>